<protein>
    <submittedName>
        <fullName evidence="13">Plug domain-containing protein</fullName>
    </submittedName>
</protein>
<evidence type="ECO:0000256" key="5">
    <source>
        <dbReference type="ARBA" id="ARBA00022692"/>
    </source>
</evidence>
<proteinExistence type="inferred from homology"/>
<dbReference type="InterPro" id="IPR039426">
    <property type="entry name" value="TonB-dep_rcpt-like"/>
</dbReference>
<organism evidence="13 14">
    <name type="scientific">SAR86 cluster bacterium</name>
    <dbReference type="NCBI Taxonomy" id="2030880"/>
    <lineage>
        <taxon>Bacteria</taxon>
        <taxon>Pseudomonadati</taxon>
        <taxon>Pseudomonadota</taxon>
        <taxon>Gammaproteobacteria</taxon>
        <taxon>SAR86 cluster</taxon>
    </lineage>
</organism>
<keyword evidence="3 11" id="KW-1134">Transmembrane beta strand</keyword>
<gene>
    <name evidence="13" type="ORF">EVA95_03160</name>
</gene>
<dbReference type="Pfam" id="PF07715">
    <property type="entry name" value="Plug"/>
    <property type="match status" value="1"/>
</dbReference>
<keyword evidence="7" id="KW-0406">Ion transport</keyword>
<keyword evidence="8" id="KW-0798">TonB box</keyword>
<keyword evidence="5 11" id="KW-0812">Transmembrane</keyword>
<evidence type="ECO:0000256" key="6">
    <source>
        <dbReference type="ARBA" id="ARBA00023004"/>
    </source>
</evidence>
<dbReference type="InterPro" id="IPR012910">
    <property type="entry name" value="Plug_dom"/>
</dbReference>
<dbReference type="InterPro" id="IPR036942">
    <property type="entry name" value="Beta-barrel_TonB_sf"/>
</dbReference>
<dbReference type="Gene3D" id="2.40.170.20">
    <property type="entry name" value="TonB-dependent receptor, beta-barrel domain"/>
    <property type="match status" value="1"/>
</dbReference>
<evidence type="ECO:0000256" key="8">
    <source>
        <dbReference type="ARBA" id="ARBA00023077"/>
    </source>
</evidence>
<evidence type="ECO:0000256" key="9">
    <source>
        <dbReference type="ARBA" id="ARBA00023136"/>
    </source>
</evidence>
<dbReference type="GO" id="GO:0009279">
    <property type="term" value="C:cell outer membrane"/>
    <property type="evidence" value="ECO:0007669"/>
    <property type="project" value="UniProtKB-SubCell"/>
</dbReference>
<name>A0A520MX45_9GAMM</name>
<comment type="caution">
    <text evidence="13">The sequence shown here is derived from an EMBL/GenBank/DDBJ whole genome shotgun (WGS) entry which is preliminary data.</text>
</comment>
<dbReference type="PANTHER" id="PTHR32552">
    <property type="entry name" value="FERRICHROME IRON RECEPTOR-RELATED"/>
    <property type="match status" value="1"/>
</dbReference>
<dbReference type="AlphaFoldDB" id="A0A520MX45"/>
<dbReference type="SUPFAM" id="SSF56935">
    <property type="entry name" value="Porins"/>
    <property type="match status" value="1"/>
</dbReference>
<keyword evidence="4" id="KW-0410">Iron transport</keyword>
<evidence type="ECO:0000256" key="7">
    <source>
        <dbReference type="ARBA" id="ARBA00023065"/>
    </source>
</evidence>
<comment type="similarity">
    <text evidence="11">Belongs to the TonB-dependent receptor family.</text>
</comment>
<evidence type="ECO:0000259" key="12">
    <source>
        <dbReference type="Pfam" id="PF07715"/>
    </source>
</evidence>
<evidence type="ECO:0000256" key="11">
    <source>
        <dbReference type="PROSITE-ProRule" id="PRU01360"/>
    </source>
</evidence>
<evidence type="ECO:0000256" key="1">
    <source>
        <dbReference type="ARBA" id="ARBA00004571"/>
    </source>
</evidence>
<dbReference type="PANTHER" id="PTHR32552:SF81">
    <property type="entry name" value="TONB-DEPENDENT OUTER MEMBRANE RECEPTOR"/>
    <property type="match status" value="1"/>
</dbReference>
<feature type="domain" description="TonB-dependent receptor plug" evidence="12">
    <location>
        <begin position="69"/>
        <end position="179"/>
    </location>
</feature>
<evidence type="ECO:0000256" key="3">
    <source>
        <dbReference type="ARBA" id="ARBA00022452"/>
    </source>
</evidence>
<dbReference type="EMBL" id="SHBH01000028">
    <property type="protein sequence ID" value="RZO25756.1"/>
    <property type="molecule type" value="Genomic_DNA"/>
</dbReference>
<keyword evidence="9 11" id="KW-0472">Membrane</keyword>
<evidence type="ECO:0000256" key="4">
    <source>
        <dbReference type="ARBA" id="ARBA00022496"/>
    </source>
</evidence>
<dbReference type="PROSITE" id="PS52016">
    <property type="entry name" value="TONB_DEPENDENT_REC_3"/>
    <property type="match status" value="1"/>
</dbReference>
<keyword evidence="2 11" id="KW-0813">Transport</keyword>
<reference evidence="13 14" key="1">
    <citation type="submission" date="2019-02" db="EMBL/GenBank/DDBJ databases">
        <title>Prokaryotic population dynamics and viral predation in marine succession experiment using metagenomics: the confinement effect.</title>
        <authorList>
            <person name="Haro-Moreno J.M."/>
            <person name="Rodriguez-Valera F."/>
            <person name="Lopez-Perez M."/>
        </authorList>
    </citation>
    <scope>NUCLEOTIDE SEQUENCE [LARGE SCALE GENOMIC DNA]</scope>
    <source>
        <strain evidence="13">MED-G162</strain>
    </source>
</reference>
<comment type="subcellular location">
    <subcellularLocation>
        <location evidence="1 11">Cell outer membrane</location>
        <topology evidence="1 11">Multi-pass membrane protein</topology>
    </subcellularLocation>
</comment>
<keyword evidence="10 11" id="KW-0998">Cell outer membrane</keyword>
<dbReference type="Proteomes" id="UP000319384">
    <property type="component" value="Unassembled WGS sequence"/>
</dbReference>
<sequence>MPSLQLKPLFEKKHDPVTEILRDIFKDNNYALSCLGALSLGLGVSSNNISAQDDVEEVIVTAAKKEQNIQDVAMSVQAISSAELEAKNIKSLEDIANLSPAVTFNNVGPGKSNFYIRGVSDGSIMNSYAGTEATAALYLDDQPLTAQSLTPDLHVYDIERVEVLMGPQGTLYGSSSTSGN</sequence>
<evidence type="ECO:0000256" key="2">
    <source>
        <dbReference type="ARBA" id="ARBA00022448"/>
    </source>
</evidence>
<keyword evidence="6" id="KW-0408">Iron</keyword>
<evidence type="ECO:0000313" key="14">
    <source>
        <dbReference type="Proteomes" id="UP000319384"/>
    </source>
</evidence>
<accession>A0A520MX45</accession>
<dbReference type="GO" id="GO:0006826">
    <property type="term" value="P:iron ion transport"/>
    <property type="evidence" value="ECO:0007669"/>
    <property type="project" value="UniProtKB-KW"/>
</dbReference>
<feature type="non-terminal residue" evidence="13">
    <location>
        <position position="180"/>
    </location>
</feature>
<evidence type="ECO:0000313" key="13">
    <source>
        <dbReference type="EMBL" id="RZO25756.1"/>
    </source>
</evidence>
<evidence type="ECO:0000256" key="10">
    <source>
        <dbReference type="ARBA" id="ARBA00023237"/>
    </source>
</evidence>